<evidence type="ECO:0008006" key="3">
    <source>
        <dbReference type="Google" id="ProtNLM"/>
    </source>
</evidence>
<dbReference type="RefSeq" id="WP_066981758.1">
    <property type="nucleotide sequence ID" value="NZ_LUUI01000098.1"/>
</dbReference>
<dbReference type="EMBL" id="LUUI01000098">
    <property type="protein sequence ID" value="OAI16104.1"/>
    <property type="molecule type" value="Genomic_DNA"/>
</dbReference>
<dbReference type="AlphaFoldDB" id="A0A177NER0"/>
<organism evidence="1 2">
    <name type="scientific">Methylomonas lenta</name>
    <dbReference type="NCBI Taxonomy" id="980561"/>
    <lineage>
        <taxon>Bacteria</taxon>
        <taxon>Pseudomonadati</taxon>
        <taxon>Pseudomonadota</taxon>
        <taxon>Gammaproteobacteria</taxon>
        <taxon>Methylococcales</taxon>
        <taxon>Methylococcaceae</taxon>
        <taxon>Methylomonas</taxon>
    </lineage>
</organism>
<comment type="caution">
    <text evidence="1">The sequence shown here is derived from an EMBL/GenBank/DDBJ whole genome shotgun (WGS) entry which is preliminary data.</text>
</comment>
<proteinExistence type="predicted"/>
<gene>
    <name evidence="1" type="ORF">A1359_08795</name>
</gene>
<protein>
    <recommendedName>
        <fullName evidence="3">DUF306 domain-containing protein</fullName>
    </recommendedName>
</protein>
<accession>A0A177NER0</accession>
<dbReference type="OrthoDB" id="5348860at2"/>
<reference evidence="1 2" key="1">
    <citation type="submission" date="2016-03" db="EMBL/GenBank/DDBJ databases">
        <authorList>
            <person name="Ploux O."/>
        </authorList>
    </citation>
    <scope>NUCLEOTIDE SEQUENCE [LARGE SCALE GENOMIC DNA]</scope>
    <source>
        <strain evidence="1 2">R-45370</strain>
    </source>
</reference>
<dbReference type="STRING" id="980561.A1359_08795"/>
<dbReference type="Proteomes" id="UP000078476">
    <property type="component" value="Unassembled WGS sequence"/>
</dbReference>
<sequence length="323" mass="36064">MAVFKLKIIVHPSRVDFRHWIRILLISLILFSQTGHTDECPIPDLSETDAVAGWQFLSSINVSGVFDQAVYLNHGQYQGQAWPDSHSRPELKLWPELFATGDLDGQAGDEFVGLLSETSGGSGERVYLVAAQMAGNSKQAWPAALLGDRVKLRALWIRDRQIMLDVMEASPDQPLCCGTELNRQIWRLDNDKLSLMEKQHQGQLSIQSWAGARWYLLDRPGDRLQAVHPSCTYLSVEGNQIVFEVSGRRYLGKLTEHTPGRINISDIVSDEAGSNNAMALPQASLLKQLASVSQYSFRAGRLLLVGFENQQVLSFEFAIMPVE</sequence>
<evidence type="ECO:0000313" key="2">
    <source>
        <dbReference type="Proteomes" id="UP000078476"/>
    </source>
</evidence>
<evidence type="ECO:0000313" key="1">
    <source>
        <dbReference type="EMBL" id="OAI16104.1"/>
    </source>
</evidence>
<keyword evidence="2" id="KW-1185">Reference proteome</keyword>
<name>A0A177NER0_9GAMM</name>